<dbReference type="PANTHER" id="PTHR12988">
    <property type="entry name" value="SPHINGOMYELIN PHOSPHODIESTERASE 4"/>
    <property type="match status" value="1"/>
</dbReference>
<feature type="compositionally biased region" description="Basic and acidic residues" evidence="5">
    <location>
        <begin position="587"/>
        <end position="600"/>
    </location>
</feature>
<evidence type="ECO:0000256" key="4">
    <source>
        <dbReference type="ARBA" id="ARBA00023136"/>
    </source>
</evidence>
<name>A0AAV2TK81_CALDB</name>
<evidence type="ECO:0000256" key="1">
    <source>
        <dbReference type="ARBA" id="ARBA00004167"/>
    </source>
</evidence>
<dbReference type="GO" id="GO:0046513">
    <property type="term" value="P:ceramide biosynthetic process"/>
    <property type="evidence" value="ECO:0007669"/>
    <property type="project" value="TreeGrafter"/>
</dbReference>
<dbReference type="GO" id="GO:0050290">
    <property type="term" value="F:sphingomyelin phosphodiesterase D activity"/>
    <property type="evidence" value="ECO:0007669"/>
    <property type="project" value="InterPro"/>
</dbReference>
<evidence type="ECO:0000313" key="8">
    <source>
        <dbReference type="Proteomes" id="UP001497525"/>
    </source>
</evidence>
<evidence type="ECO:0000256" key="3">
    <source>
        <dbReference type="ARBA" id="ARBA00022989"/>
    </source>
</evidence>
<evidence type="ECO:0000313" key="7">
    <source>
        <dbReference type="EMBL" id="CAL5135538.1"/>
    </source>
</evidence>
<keyword evidence="3 6" id="KW-1133">Transmembrane helix</keyword>
<feature type="transmembrane region" description="Helical" evidence="6">
    <location>
        <begin position="709"/>
        <end position="730"/>
    </location>
</feature>
<dbReference type="InterPro" id="IPR024129">
    <property type="entry name" value="Sphingomy_SMPD4"/>
</dbReference>
<organism evidence="7 8">
    <name type="scientific">Calicophoron daubneyi</name>
    <name type="common">Rumen fluke</name>
    <name type="synonym">Paramphistomum daubneyi</name>
    <dbReference type="NCBI Taxonomy" id="300641"/>
    <lineage>
        <taxon>Eukaryota</taxon>
        <taxon>Metazoa</taxon>
        <taxon>Spiralia</taxon>
        <taxon>Lophotrochozoa</taxon>
        <taxon>Platyhelminthes</taxon>
        <taxon>Trematoda</taxon>
        <taxon>Digenea</taxon>
        <taxon>Plagiorchiida</taxon>
        <taxon>Pronocephalata</taxon>
        <taxon>Paramphistomoidea</taxon>
        <taxon>Paramphistomidae</taxon>
        <taxon>Calicophoron</taxon>
    </lineage>
</organism>
<reference evidence="7" key="1">
    <citation type="submission" date="2024-06" db="EMBL/GenBank/DDBJ databases">
        <authorList>
            <person name="Liu X."/>
            <person name="Lenzi L."/>
            <person name="Haldenby T S."/>
            <person name="Uol C."/>
        </authorList>
    </citation>
    <scope>NUCLEOTIDE SEQUENCE</scope>
</reference>
<dbReference type="GO" id="GO:0016020">
    <property type="term" value="C:membrane"/>
    <property type="evidence" value="ECO:0007669"/>
    <property type="project" value="UniProtKB-SubCell"/>
</dbReference>
<dbReference type="Proteomes" id="UP001497525">
    <property type="component" value="Unassembled WGS sequence"/>
</dbReference>
<dbReference type="GO" id="GO:0046475">
    <property type="term" value="P:glycerophospholipid catabolic process"/>
    <property type="evidence" value="ECO:0007669"/>
    <property type="project" value="TreeGrafter"/>
</dbReference>
<dbReference type="PANTHER" id="PTHR12988:SF6">
    <property type="entry name" value="SPHINGOMYELIN PHOSPHODIESTERASE 4"/>
    <property type="match status" value="1"/>
</dbReference>
<comment type="caution">
    <text evidence="7">The sequence shown here is derived from an EMBL/GenBank/DDBJ whole genome shotgun (WGS) entry which is preliminary data.</text>
</comment>
<dbReference type="AlphaFoldDB" id="A0AAV2TK81"/>
<keyword evidence="2 6" id="KW-0812">Transmembrane</keyword>
<dbReference type="EMBL" id="CAXLJL010000267">
    <property type="protein sequence ID" value="CAL5135538.1"/>
    <property type="molecule type" value="Genomic_DNA"/>
</dbReference>
<feature type="transmembrane region" description="Helical" evidence="6">
    <location>
        <begin position="736"/>
        <end position="759"/>
    </location>
</feature>
<sequence>MDCVSTRLAAECSTCKYEFPARMLSPQTQPEQYVGISDQKTAVLLNSFEYFMFAFISYPLNNKWKKTLILSEFEESVYIALFNDYMAFYLYTDTTAMNILISHVQPNKVNPQMSINQRSYFNESSPYVIDNPDFYHYCMDHGIFWQTETVFQAVLEFLLSWRSDFQSQPSNNAGGVSSLMEVPSAPQSYLEMSFRPSSCHMYLIRTFLKYFYHIAFNHTIPTSVQGPYQQMLWMKVLSYRKYLCNSICLPPNESTNIHSSLMMHLKQLIVFCFQHWPLDLSFEIVVETWLTSMQPWRYSETPQPQGSSVSISPTASPKLGLPHMDADSPDVQPWIAFAIQQYSLYVVPLLLFLQRAVRMDLLVNRNAYMVYRVAKVFSQSNLKSVLMSAEDALSHQTGAGQTRMSYLNLTESTPPVEQTGLWSPTFLDVVNNLLEVLSSTRLQLCVKARRSVNPENEGIWRRSVNYLTELLFEDTANEIAAAKKCDRNLRDAALMFRTFFNLPEDTAPWTQPCPSACLSTGRLELDDTAESPLVALGRGRDRTNTQTPPRRVQFALDTPSTFGTISNSNYSASGSLLHGESPAHLPRRNEDSSSHVTERKRQITPLERFQILMGERRPDIRLKRNPDHLPACTYEIPALVDLSRYVSGLINTKMRTKFLHWCADPGVCGWIARHCLLTSGSSKDDYFSPDNSHSLNALKDSDPKISLRWLASYALLFRLGILYALAFLLLGVRSPLLFVFFVLLLFFFHQLIKLCFIFVRDTVRGCHCY</sequence>
<dbReference type="GO" id="GO:0006685">
    <property type="term" value="P:sphingomyelin catabolic process"/>
    <property type="evidence" value="ECO:0007669"/>
    <property type="project" value="TreeGrafter"/>
</dbReference>
<proteinExistence type="predicted"/>
<evidence type="ECO:0000256" key="6">
    <source>
        <dbReference type="SAM" id="Phobius"/>
    </source>
</evidence>
<keyword evidence="4 6" id="KW-0472">Membrane</keyword>
<evidence type="ECO:0000256" key="5">
    <source>
        <dbReference type="SAM" id="MobiDB-lite"/>
    </source>
</evidence>
<accession>A0AAV2TK81</accession>
<evidence type="ECO:0008006" key="9">
    <source>
        <dbReference type="Google" id="ProtNLM"/>
    </source>
</evidence>
<protein>
    <recommendedName>
        <fullName evidence="9">Sphingomyelin phosphodiesterase 4</fullName>
    </recommendedName>
</protein>
<gene>
    <name evidence="7" type="ORF">CDAUBV1_LOCUS9674</name>
</gene>
<feature type="region of interest" description="Disordered" evidence="5">
    <location>
        <begin position="576"/>
        <end position="600"/>
    </location>
</feature>
<evidence type="ECO:0000256" key="2">
    <source>
        <dbReference type="ARBA" id="ARBA00022692"/>
    </source>
</evidence>
<comment type="subcellular location">
    <subcellularLocation>
        <location evidence="1">Membrane</location>
        <topology evidence="1">Single-pass membrane protein</topology>
    </subcellularLocation>
</comment>
<dbReference type="Pfam" id="PF14724">
    <property type="entry name" value="mit_SMPDase"/>
    <property type="match status" value="2"/>
</dbReference>